<feature type="compositionally biased region" description="Low complexity" evidence="6">
    <location>
        <begin position="209"/>
        <end position="221"/>
    </location>
</feature>
<dbReference type="PROSITE" id="PS51849">
    <property type="entry name" value="RSGI_N"/>
    <property type="match status" value="1"/>
</dbReference>
<evidence type="ECO:0000256" key="7">
    <source>
        <dbReference type="SAM" id="Phobius"/>
    </source>
</evidence>
<keyword evidence="3 7" id="KW-0812">Transmembrane</keyword>
<keyword evidence="4 7" id="KW-1133">Transmembrane helix</keyword>
<feature type="compositionally biased region" description="Basic and acidic residues" evidence="6">
    <location>
        <begin position="191"/>
        <end position="207"/>
    </location>
</feature>
<organism evidence="9 10">
    <name type="scientific">Clostridium rhizosphaerae</name>
    <dbReference type="NCBI Taxonomy" id="2803861"/>
    <lineage>
        <taxon>Bacteria</taxon>
        <taxon>Bacillati</taxon>
        <taxon>Bacillota</taxon>
        <taxon>Clostridia</taxon>
        <taxon>Eubacteriales</taxon>
        <taxon>Clostridiaceae</taxon>
        <taxon>Clostridium</taxon>
    </lineage>
</organism>
<feature type="compositionally biased region" description="Basic and acidic residues" evidence="6">
    <location>
        <begin position="282"/>
        <end position="297"/>
    </location>
</feature>
<keyword evidence="10" id="KW-1185">Reference proteome</keyword>
<comment type="subcellular location">
    <subcellularLocation>
        <location evidence="1">Cell membrane</location>
        <topology evidence="1">Single-pass membrane protein</topology>
    </subcellularLocation>
</comment>
<dbReference type="Pfam" id="PF23750">
    <property type="entry name" value="RsgI_M"/>
    <property type="match status" value="1"/>
</dbReference>
<feature type="compositionally biased region" description="Low complexity" evidence="6">
    <location>
        <begin position="231"/>
        <end position="243"/>
    </location>
</feature>
<evidence type="ECO:0000256" key="1">
    <source>
        <dbReference type="ARBA" id="ARBA00004162"/>
    </source>
</evidence>
<dbReference type="Proteomes" id="UP000632377">
    <property type="component" value="Unassembled WGS sequence"/>
</dbReference>
<evidence type="ECO:0000313" key="9">
    <source>
        <dbReference type="EMBL" id="MBL4935702.1"/>
    </source>
</evidence>
<reference evidence="9 10" key="1">
    <citation type="submission" date="2021-01" db="EMBL/GenBank/DDBJ databases">
        <title>Genome public.</title>
        <authorList>
            <person name="Liu C."/>
            <person name="Sun Q."/>
        </authorList>
    </citation>
    <scope>NUCLEOTIDE SEQUENCE [LARGE SCALE GENOMIC DNA]</scope>
    <source>
        <strain evidence="9 10">YIM B02515</strain>
    </source>
</reference>
<evidence type="ECO:0000256" key="5">
    <source>
        <dbReference type="ARBA" id="ARBA00023136"/>
    </source>
</evidence>
<evidence type="ECO:0000313" key="10">
    <source>
        <dbReference type="Proteomes" id="UP000632377"/>
    </source>
</evidence>
<gene>
    <name evidence="9" type="ORF">JK636_08020</name>
</gene>
<dbReference type="InterPro" id="IPR024449">
    <property type="entry name" value="Anti-sigma_RsgI_N"/>
</dbReference>
<feature type="transmembrane region" description="Helical" evidence="7">
    <location>
        <begin position="54"/>
        <end position="75"/>
    </location>
</feature>
<feature type="compositionally biased region" description="Polar residues" evidence="6">
    <location>
        <begin position="244"/>
        <end position="265"/>
    </location>
</feature>
<evidence type="ECO:0000256" key="2">
    <source>
        <dbReference type="ARBA" id="ARBA00022475"/>
    </source>
</evidence>
<evidence type="ECO:0000256" key="4">
    <source>
        <dbReference type="ARBA" id="ARBA00022989"/>
    </source>
</evidence>
<dbReference type="EMBL" id="JAESWC010000002">
    <property type="protein sequence ID" value="MBL4935702.1"/>
    <property type="molecule type" value="Genomic_DNA"/>
</dbReference>
<feature type="domain" description="RsgI N-terminal anti-sigma" evidence="8">
    <location>
        <begin position="4"/>
        <end position="52"/>
    </location>
</feature>
<keyword evidence="5 7" id="KW-0472">Membrane</keyword>
<feature type="region of interest" description="Disordered" evidence="6">
    <location>
        <begin position="191"/>
        <end position="297"/>
    </location>
</feature>
<dbReference type="InterPro" id="IPR055431">
    <property type="entry name" value="RsgI_M"/>
</dbReference>
<sequence length="297" mass="33307">MKSNTGIVMQLSKRHVFIMTDTGEFLKVKLNKNAAKIGELFTGEVSSKNTFYKYAAAAASLIFVLLSGSGAYAYYTPTASILVNINPSVKLQLNRWDRVIKSIPLNEDGSALLQSLNLNNNSINSALDKIIDESKKDNFINEDYIENGKTITIAVEDNKLKKDFNLSKFEEHAKENKLNVKIIKKEEFKPQLEDTKKSETNETKDAKPNTNNNNNNNNNNNPQDKKSNPDNSNSKGNSNRNSSTDVPNNNSVKSESNPVKSNGNISKDELKDKNNNSSKYSNHKENHEEKKDSKEKK</sequence>
<dbReference type="RefSeq" id="WP_202748295.1">
    <property type="nucleotide sequence ID" value="NZ_JAESWC010000002.1"/>
</dbReference>
<evidence type="ECO:0000259" key="8">
    <source>
        <dbReference type="PROSITE" id="PS51849"/>
    </source>
</evidence>
<evidence type="ECO:0000256" key="3">
    <source>
        <dbReference type="ARBA" id="ARBA00022692"/>
    </source>
</evidence>
<accession>A0ABS1T8P5</accession>
<name>A0ABS1T8P5_9CLOT</name>
<comment type="caution">
    <text evidence="9">The sequence shown here is derived from an EMBL/GenBank/DDBJ whole genome shotgun (WGS) entry which is preliminary data.</text>
</comment>
<proteinExistence type="predicted"/>
<protein>
    <submittedName>
        <fullName evidence="9">Anti-sigma factor domain-containing protein</fullName>
    </submittedName>
</protein>
<dbReference type="Pfam" id="PF12791">
    <property type="entry name" value="RsgI_N"/>
    <property type="match status" value="1"/>
</dbReference>
<keyword evidence="2" id="KW-1003">Cell membrane</keyword>
<evidence type="ECO:0000256" key="6">
    <source>
        <dbReference type="SAM" id="MobiDB-lite"/>
    </source>
</evidence>